<accession>A0A953HQU3</accession>
<dbReference type="Gene3D" id="3.30.420.10">
    <property type="entry name" value="Ribonuclease H-like superfamily/Ribonuclease H"/>
    <property type="match status" value="1"/>
</dbReference>
<evidence type="ECO:0000313" key="3">
    <source>
        <dbReference type="EMBL" id="MBY5959183.1"/>
    </source>
</evidence>
<dbReference type="InterPro" id="IPR006120">
    <property type="entry name" value="Resolvase_HTH_dom"/>
</dbReference>
<dbReference type="Pfam" id="PF22483">
    <property type="entry name" value="Mu-transpos_C_2"/>
    <property type="match status" value="1"/>
</dbReference>
<dbReference type="GO" id="GO:0000150">
    <property type="term" value="F:DNA strand exchange activity"/>
    <property type="evidence" value="ECO:0007669"/>
    <property type="project" value="InterPro"/>
</dbReference>
<feature type="domain" description="Integrase catalytic" evidence="2">
    <location>
        <begin position="130"/>
        <end position="310"/>
    </location>
</feature>
<dbReference type="InterPro" id="IPR054353">
    <property type="entry name" value="IstA-like_C"/>
</dbReference>
<evidence type="ECO:0000313" key="4">
    <source>
        <dbReference type="Proteomes" id="UP000753961"/>
    </source>
</evidence>
<dbReference type="GO" id="GO:0003677">
    <property type="term" value="F:DNA binding"/>
    <property type="evidence" value="ECO:0007669"/>
    <property type="project" value="InterPro"/>
</dbReference>
<dbReference type="EMBL" id="JAHVHU010000012">
    <property type="protein sequence ID" value="MBY5959183.1"/>
    <property type="molecule type" value="Genomic_DNA"/>
</dbReference>
<dbReference type="Gene3D" id="1.10.10.60">
    <property type="entry name" value="Homeodomain-like"/>
    <property type="match status" value="1"/>
</dbReference>
<comment type="caution">
    <text evidence="3">The sequence shown here is derived from an EMBL/GenBank/DDBJ whole genome shotgun (WGS) entry which is preliminary data.</text>
</comment>
<keyword evidence="4" id="KW-1185">Reference proteome</keyword>
<comment type="similarity">
    <text evidence="1">Belongs to the transposase IS21/IS408/IS1162 family.</text>
</comment>
<dbReference type="InterPro" id="IPR001584">
    <property type="entry name" value="Integrase_cat-core"/>
</dbReference>
<dbReference type="Pfam" id="PF02796">
    <property type="entry name" value="HTH_7"/>
    <property type="match status" value="1"/>
</dbReference>
<gene>
    <name evidence="3" type="primary">istA</name>
    <name evidence="3" type="ORF">KUV50_13605</name>
</gene>
<name>A0A953HQU3_9BACT</name>
<dbReference type="InterPro" id="IPR012337">
    <property type="entry name" value="RNaseH-like_sf"/>
</dbReference>
<dbReference type="NCBIfam" id="NF033546">
    <property type="entry name" value="transpos_IS21"/>
    <property type="match status" value="1"/>
</dbReference>
<evidence type="ECO:0000259" key="2">
    <source>
        <dbReference type="PROSITE" id="PS50994"/>
    </source>
</evidence>
<dbReference type="PANTHER" id="PTHR35004:SF8">
    <property type="entry name" value="TRANSPOSASE RV3428C-RELATED"/>
    <property type="match status" value="1"/>
</dbReference>
<sequence>MSQIKQLLQLYKQGESKKSMARILGISRNTVKAYLNKLTGMESDINELLALDDPVLNKQFHGGNQSYKGNRYSYLKNRLDYYTSELKKVGVTRQLLWEEYKTDYPNGYGRSQFFHHLAQHKKAAKPSMILTHAPGDKLYVDFAGKKLSYIDQKTGEVIECSVFVACLPYSDYGFAIAVRNQGLDEFIYALEQCLNFLDGVPQVLVPDNLKAAVIKADSYEPEINRALEDFANHYGTTVIPARSRKPKDKALVENQVKLVYSRVYAKIRNLRFFSLAELNAAITERMLDHNQTRMQNKPWCREEKFMAEEKHHLSPLPGQPFEIKYYKTYKVQQNNHIQLGQDNHFYSVPYAFIGQQANVIYTRSMVRIYIDGECVAIHRRNRTSYAYTTVKDHLCSTHKYYLDRSPGYYIRRASQCCEELDHFTRLLFDQKRPPEQLYKTCESVLRLYRKTNKEQFKKACDIAINHKRYSYKFILKIIENKTVDQDGEIPFKDLPDHDNVRGKEYYS</sequence>
<dbReference type="InterPro" id="IPR036397">
    <property type="entry name" value="RNaseH_sf"/>
</dbReference>
<dbReference type="PROSITE" id="PS50994">
    <property type="entry name" value="INTEGRASE"/>
    <property type="match status" value="1"/>
</dbReference>
<evidence type="ECO:0000256" key="1">
    <source>
        <dbReference type="ARBA" id="ARBA00009277"/>
    </source>
</evidence>
<dbReference type="PANTHER" id="PTHR35004">
    <property type="entry name" value="TRANSPOSASE RV3428C-RELATED"/>
    <property type="match status" value="1"/>
</dbReference>
<proteinExistence type="inferred from homology"/>
<dbReference type="Proteomes" id="UP000753961">
    <property type="component" value="Unassembled WGS sequence"/>
</dbReference>
<dbReference type="SUPFAM" id="SSF53098">
    <property type="entry name" value="Ribonuclease H-like"/>
    <property type="match status" value="1"/>
</dbReference>
<dbReference type="AlphaFoldDB" id="A0A953HQU3"/>
<reference evidence="3" key="1">
    <citation type="submission" date="2021-06" db="EMBL/GenBank/DDBJ databases">
        <title>44 bacteria genomes isolated from Dapeng, Shenzhen.</title>
        <authorList>
            <person name="Zheng W."/>
            <person name="Yu S."/>
            <person name="Huang Y."/>
        </authorList>
    </citation>
    <scope>NUCLEOTIDE SEQUENCE</scope>
    <source>
        <strain evidence="3">DP5N28-2</strain>
    </source>
</reference>
<dbReference type="GO" id="GO:0015074">
    <property type="term" value="P:DNA integration"/>
    <property type="evidence" value="ECO:0007669"/>
    <property type="project" value="InterPro"/>
</dbReference>
<organism evidence="3 4">
    <name type="scientific">Membranihabitans marinus</name>
    <dbReference type="NCBI Taxonomy" id="1227546"/>
    <lineage>
        <taxon>Bacteria</taxon>
        <taxon>Pseudomonadati</taxon>
        <taxon>Bacteroidota</taxon>
        <taxon>Saprospiria</taxon>
        <taxon>Saprospirales</taxon>
        <taxon>Saprospiraceae</taxon>
        <taxon>Membranihabitans</taxon>
    </lineage>
</organism>
<protein>
    <submittedName>
        <fullName evidence="3">IS21 family transposase</fullName>
    </submittedName>
</protein>
<dbReference type="RefSeq" id="WP_222580722.1">
    <property type="nucleotide sequence ID" value="NZ_JAHVHU010000012.1"/>
</dbReference>